<feature type="compositionally biased region" description="Low complexity" evidence="1">
    <location>
        <begin position="144"/>
        <end position="159"/>
    </location>
</feature>
<evidence type="ECO:0000313" key="3">
    <source>
        <dbReference type="Proteomes" id="UP001148786"/>
    </source>
</evidence>
<feature type="region of interest" description="Disordered" evidence="1">
    <location>
        <begin position="1"/>
        <end position="167"/>
    </location>
</feature>
<gene>
    <name evidence="2" type="ORF">NLJ89_g2812</name>
</gene>
<reference evidence="2" key="1">
    <citation type="submission" date="2022-07" db="EMBL/GenBank/DDBJ databases">
        <title>Genome Sequence of Agrocybe chaxingu.</title>
        <authorList>
            <person name="Buettner E."/>
        </authorList>
    </citation>
    <scope>NUCLEOTIDE SEQUENCE</scope>
    <source>
        <strain evidence="2">MP-N11</strain>
    </source>
</reference>
<dbReference type="EMBL" id="JANKHO010000184">
    <property type="protein sequence ID" value="KAJ3513694.1"/>
    <property type="molecule type" value="Genomic_DNA"/>
</dbReference>
<organism evidence="2 3">
    <name type="scientific">Agrocybe chaxingu</name>
    <dbReference type="NCBI Taxonomy" id="84603"/>
    <lineage>
        <taxon>Eukaryota</taxon>
        <taxon>Fungi</taxon>
        <taxon>Dikarya</taxon>
        <taxon>Basidiomycota</taxon>
        <taxon>Agaricomycotina</taxon>
        <taxon>Agaricomycetes</taxon>
        <taxon>Agaricomycetidae</taxon>
        <taxon>Agaricales</taxon>
        <taxon>Agaricineae</taxon>
        <taxon>Strophariaceae</taxon>
        <taxon>Agrocybe</taxon>
    </lineage>
</organism>
<feature type="compositionally biased region" description="Pro residues" evidence="1">
    <location>
        <begin position="109"/>
        <end position="138"/>
    </location>
</feature>
<feature type="compositionally biased region" description="Pro residues" evidence="1">
    <location>
        <begin position="61"/>
        <end position="71"/>
    </location>
</feature>
<proteinExistence type="predicted"/>
<dbReference type="AlphaFoldDB" id="A0A9W8K644"/>
<dbReference type="OrthoDB" id="3357271at2759"/>
<dbReference type="Proteomes" id="UP001148786">
    <property type="component" value="Unassembled WGS sequence"/>
</dbReference>
<feature type="compositionally biased region" description="Low complexity" evidence="1">
    <location>
        <begin position="90"/>
        <end position="108"/>
    </location>
</feature>
<sequence>MPSFAELKAKAANATSSGREKMQNMRDRNTRHVSYFLSLRLPDLTSPSVPMAKTNWDPYSGNPPPPPPPPRSLVNRNTKPQAPLPPPPSRTTSGATSSLSRASSTASTPPLPARAPVSPPPAPRSTGPPLPAGAPPPINRSTRPDAQPRPAAAARPLGPSKAQPEIDWANLSPDDKQVFFDWLDEFFSNFKPPTEG</sequence>
<name>A0A9W8K644_9AGAR</name>
<keyword evidence="3" id="KW-1185">Reference proteome</keyword>
<protein>
    <submittedName>
        <fullName evidence="2">Uncharacterized protein</fullName>
    </submittedName>
</protein>
<feature type="compositionally biased region" description="Basic and acidic residues" evidence="1">
    <location>
        <begin position="18"/>
        <end position="30"/>
    </location>
</feature>
<accession>A0A9W8K644</accession>
<evidence type="ECO:0000313" key="2">
    <source>
        <dbReference type="EMBL" id="KAJ3513694.1"/>
    </source>
</evidence>
<evidence type="ECO:0000256" key="1">
    <source>
        <dbReference type="SAM" id="MobiDB-lite"/>
    </source>
</evidence>
<comment type="caution">
    <text evidence="2">The sequence shown here is derived from an EMBL/GenBank/DDBJ whole genome shotgun (WGS) entry which is preliminary data.</text>
</comment>